<keyword evidence="3" id="KW-1185">Reference proteome</keyword>
<gene>
    <name evidence="2" type="ORF">ANN_14996</name>
</gene>
<dbReference type="EMBL" id="JAJSOF020000019">
    <property type="protein sequence ID" value="KAJ4439040.1"/>
    <property type="molecule type" value="Genomic_DNA"/>
</dbReference>
<proteinExistence type="predicted"/>
<feature type="region of interest" description="Disordered" evidence="1">
    <location>
        <begin position="320"/>
        <end position="366"/>
    </location>
</feature>
<accession>A0ABQ8SZC2</accession>
<evidence type="ECO:0000256" key="1">
    <source>
        <dbReference type="SAM" id="MobiDB-lite"/>
    </source>
</evidence>
<feature type="compositionally biased region" description="Polar residues" evidence="1">
    <location>
        <begin position="321"/>
        <end position="333"/>
    </location>
</feature>
<evidence type="ECO:0000313" key="2">
    <source>
        <dbReference type="EMBL" id="KAJ4439040.1"/>
    </source>
</evidence>
<organism evidence="2 3">
    <name type="scientific">Periplaneta americana</name>
    <name type="common">American cockroach</name>
    <name type="synonym">Blatta americana</name>
    <dbReference type="NCBI Taxonomy" id="6978"/>
    <lineage>
        <taxon>Eukaryota</taxon>
        <taxon>Metazoa</taxon>
        <taxon>Ecdysozoa</taxon>
        <taxon>Arthropoda</taxon>
        <taxon>Hexapoda</taxon>
        <taxon>Insecta</taxon>
        <taxon>Pterygota</taxon>
        <taxon>Neoptera</taxon>
        <taxon>Polyneoptera</taxon>
        <taxon>Dictyoptera</taxon>
        <taxon>Blattodea</taxon>
        <taxon>Blattoidea</taxon>
        <taxon>Blattidae</taxon>
        <taxon>Blattinae</taxon>
        <taxon>Periplaneta</taxon>
    </lineage>
</organism>
<sequence length="366" mass="41883">MLTTLIKEMKAINKCKGENLEDRCSLQYQLIWVDITVEMRHGVAKEILLSKYVIAFCNEEKQTSQYLFPINQATKRAAAITDRSELLIKKIRREGVCAGDEKLESPGTNRPRELIILVDDMNRCILKRKIQEFYTVQKEVPTLKKLLKVAREAIISKVGEKRYGKRLRWAGHVARMGESRNAYRVLVGRPEGKRPFGRPRHRWEDNIKMDLREVGYDDRNWINLAQDRDRWRAYVRAAMNLRTVLVSVMDSKVAALMAVLRAHWLAPVLTMVMVVVHTELALFTVQIGKSSAASSVANTHGQKETKLLQTITKNSKEPTLEIQQASHPRSHQSALLPASEHRDYPSAQPPWNPTQKHATSEPGFTL</sequence>
<reference evidence="2 3" key="1">
    <citation type="journal article" date="2022" name="Allergy">
        <title>Genome assembly and annotation of Periplaneta americana reveal a comprehensive cockroach allergen profile.</title>
        <authorList>
            <person name="Wang L."/>
            <person name="Xiong Q."/>
            <person name="Saelim N."/>
            <person name="Wang L."/>
            <person name="Nong W."/>
            <person name="Wan A.T."/>
            <person name="Shi M."/>
            <person name="Liu X."/>
            <person name="Cao Q."/>
            <person name="Hui J.H.L."/>
            <person name="Sookrung N."/>
            <person name="Leung T.F."/>
            <person name="Tungtrongchitr A."/>
            <person name="Tsui S.K.W."/>
        </authorList>
    </citation>
    <scope>NUCLEOTIDE SEQUENCE [LARGE SCALE GENOMIC DNA]</scope>
    <source>
        <strain evidence="2">PWHHKU_190912</strain>
    </source>
</reference>
<evidence type="ECO:0000313" key="3">
    <source>
        <dbReference type="Proteomes" id="UP001148838"/>
    </source>
</evidence>
<dbReference type="Proteomes" id="UP001148838">
    <property type="component" value="Unassembled WGS sequence"/>
</dbReference>
<comment type="caution">
    <text evidence="2">The sequence shown here is derived from an EMBL/GenBank/DDBJ whole genome shotgun (WGS) entry which is preliminary data.</text>
</comment>
<name>A0ABQ8SZC2_PERAM</name>
<protein>
    <submittedName>
        <fullName evidence="2">Uncharacterized protein</fullName>
    </submittedName>
</protein>